<dbReference type="PANTHER" id="PTHR43364:SF1">
    <property type="entry name" value="OXIDOREDUCTASE YDHF"/>
    <property type="match status" value="1"/>
</dbReference>
<dbReference type="InterPro" id="IPR036812">
    <property type="entry name" value="NAD(P)_OxRdtase_dom_sf"/>
</dbReference>
<name>A0A255ZLI4_9FLAO</name>
<dbReference type="Proteomes" id="UP000216035">
    <property type="component" value="Unassembled WGS sequence"/>
</dbReference>
<keyword evidence="3" id="KW-1185">Reference proteome</keyword>
<proteinExistence type="predicted"/>
<organism evidence="2 3">
    <name type="scientific">Flavobacterium aurantiibacter</name>
    <dbReference type="NCBI Taxonomy" id="2023067"/>
    <lineage>
        <taxon>Bacteria</taxon>
        <taxon>Pseudomonadati</taxon>
        <taxon>Bacteroidota</taxon>
        <taxon>Flavobacteriia</taxon>
        <taxon>Flavobacteriales</taxon>
        <taxon>Flavobacteriaceae</taxon>
        <taxon>Flavobacterium</taxon>
    </lineage>
</organism>
<dbReference type="GO" id="GO:0016491">
    <property type="term" value="F:oxidoreductase activity"/>
    <property type="evidence" value="ECO:0007669"/>
    <property type="project" value="InterPro"/>
</dbReference>
<comment type="caution">
    <text evidence="2">The sequence shown here is derived from an EMBL/GenBank/DDBJ whole genome shotgun (WGS) entry which is preliminary data.</text>
</comment>
<dbReference type="OrthoDB" id="9773828at2"/>
<dbReference type="Pfam" id="PF00248">
    <property type="entry name" value="Aldo_ket_red"/>
    <property type="match status" value="1"/>
</dbReference>
<reference evidence="2 3" key="1">
    <citation type="submission" date="2017-07" db="EMBL/GenBank/DDBJ databases">
        <title>Flavobacterium cyanobacteriorum sp. nov., isolated from cyanobacterial aggregates in a eutrophic lake.</title>
        <authorList>
            <person name="Cai H."/>
        </authorList>
    </citation>
    <scope>NUCLEOTIDE SEQUENCE [LARGE SCALE GENOMIC DNA]</scope>
    <source>
        <strain evidence="2 3">TH167</strain>
    </source>
</reference>
<accession>A0A255ZLI4</accession>
<dbReference type="PRINTS" id="PR00069">
    <property type="entry name" value="ALDKETRDTASE"/>
</dbReference>
<dbReference type="GO" id="GO:0005829">
    <property type="term" value="C:cytosol"/>
    <property type="evidence" value="ECO:0007669"/>
    <property type="project" value="TreeGrafter"/>
</dbReference>
<evidence type="ECO:0000313" key="2">
    <source>
        <dbReference type="EMBL" id="OYQ42281.1"/>
    </source>
</evidence>
<sequence>MIEKSPNKIIAGVMTWGVWGKDFQVNDMAERIRTFHESGITDFDHADIYGGYTTEATFGAALRESGIDRSKIQLITKCGIQYVSEARPVKIKHYDYSFEHITASAEQSLANLKTDYLDVFLLHRPSPLLEPEEVAAAVTQLLEAGKIRSFGVSNFTNDQTALLLKYLPVQFNQIQFSATQHEAATSGALDFMLLHQIKPMAWNPLGSYFKTDSEIAKRLKPVVEELAQKYDVGTDTILLNWILKHPAQVAPVVGTTDVNRLKSQLKALTFSMSTIEWFEIYTAALGHKVP</sequence>
<feature type="domain" description="NADP-dependent oxidoreductase" evidence="1">
    <location>
        <begin position="8"/>
        <end position="277"/>
    </location>
</feature>
<gene>
    <name evidence="2" type="ORF">CHX27_12330</name>
</gene>
<protein>
    <submittedName>
        <fullName evidence="2">Aldo/keto reductase</fullName>
    </submittedName>
</protein>
<dbReference type="AlphaFoldDB" id="A0A255ZLI4"/>
<dbReference type="RefSeq" id="WP_094487077.1">
    <property type="nucleotide sequence ID" value="NZ_NOXX01000215.1"/>
</dbReference>
<dbReference type="Gene3D" id="3.20.20.100">
    <property type="entry name" value="NADP-dependent oxidoreductase domain"/>
    <property type="match status" value="1"/>
</dbReference>
<dbReference type="InterPro" id="IPR050523">
    <property type="entry name" value="AKR_Detox_Biosynth"/>
</dbReference>
<dbReference type="InterPro" id="IPR020471">
    <property type="entry name" value="AKR"/>
</dbReference>
<dbReference type="InterPro" id="IPR023210">
    <property type="entry name" value="NADP_OxRdtase_dom"/>
</dbReference>
<dbReference type="PANTHER" id="PTHR43364">
    <property type="entry name" value="NADH-SPECIFIC METHYLGLYOXAL REDUCTASE-RELATED"/>
    <property type="match status" value="1"/>
</dbReference>
<evidence type="ECO:0000259" key="1">
    <source>
        <dbReference type="Pfam" id="PF00248"/>
    </source>
</evidence>
<dbReference type="SUPFAM" id="SSF51430">
    <property type="entry name" value="NAD(P)-linked oxidoreductase"/>
    <property type="match status" value="1"/>
</dbReference>
<dbReference type="EMBL" id="NOXX01000215">
    <property type="protein sequence ID" value="OYQ42281.1"/>
    <property type="molecule type" value="Genomic_DNA"/>
</dbReference>
<evidence type="ECO:0000313" key="3">
    <source>
        <dbReference type="Proteomes" id="UP000216035"/>
    </source>
</evidence>